<evidence type="ECO:0000256" key="3">
    <source>
        <dbReference type="SAM" id="SignalP"/>
    </source>
</evidence>
<gene>
    <name evidence="4" type="ORF">QBC42DRAFT_234203</name>
</gene>
<dbReference type="Gene3D" id="2.60.120.700">
    <property type="entry name" value="Peptidase G1"/>
    <property type="match status" value="1"/>
</dbReference>
<proteinExistence type="predicted"/>
<reference evidence="4" key="1">
    <citation type="journal article" date="2023" name="Mol. Phylogenet. Evol.">
        <title>Genome-scale phylogeny and comparative genomics of the fungal order Sordariales.</title>
        <authorList>
            <person name="Hensen N."/>
            <person name="Bonometti L."/>
            <person name="Westerberg I."/>
            <person name="Brannstrom I.O."/>
            <person name="Guillou S."/>
            <person name="Cros-Aarteil S."/>
            <person name="Calhoun S."/>
            <person name="Haridas S."/>
            <person name="Kuo A."/>
            <person name="Mondo S."/>
            <person name="Pangilinan J."/>
            <person name="Riley R."/>
            <person name="LaButti K."/>
            <person name="Andreopoulos B."/>
            <person name="Lipzen A."/>
            <person name="Chen C."/>
            <person name="Yan M."/>
            <person name="Daum C."/>
            <person name="Ng V."/>
            <person name="Clum A."/>
            <person name="Steindorff A."/>
            <person name="Ohm R.A."/>
            <person name="Martin F."/>
            <person name="Silar P."/>
            <person name="Natvig D.O."/>
            <person name="Lalanne C."/>
            <person name="Gautier V."/>
            <person name="Ament-Velasquez S.L."/>
            <person name="Kruys A."/>
            <person name="Hutchinson M.I."/>
            <person name="Powell A.J."/>
            <person name="Barry K."/>
            <person name="Miller A.N."/>
            <person name="Grigoriev I.V."/>
            <person name="Debuchy R."/>
            <person name="Gladieux P."/>
            <person name="Hiltunen Thoren M."/>
            <person name="Johannesson H."/>
        </authorList>
    </citation>
    <scope>NUCLEOTIDE SEQUENCE</scope>
    <source>
        <strain evidence="4">PSN324</strain>
    </source>
</reference>
<feature type="signal peptide" evidence="3">
    <location>
        <begin position="1"/>
        <end position="17"/>
    </location>
</feature>
<feature type="compositionally biased region" description="Low complexity" evidence="2">
    <location>
        <begin position="63"/>
        <end position="76"/>
    </location>
</feature>
<feature type="region of interest" description="Disordered" evidence="2">
    <location>
        <begin position="60"/>
        <end position="94"/>
    </location>
</feature>
<reference evidence="4" key="2">
    <citation type="submission" date="2023-06" db="EMBL/GenBank/DDBJ databases">
        <authorList>
            <consortium name="Lawrence Berkeley National Laboratory"/>
            <person name="Mondo S.J."/>
            <person name="Hensen N."/>
            <person name="Bonometti L."/>
            <person name="Westerberg I."/>
            <person name="Brannstrom I.O."/>
            <person name="Guillou S."/>
            <person name="Cros-Aarteil S."/>
            <person name="Calhoun S."/>
            <person name="Haridas S."/>
            <person name="Kuo A."/>
            <person name="Pangilinan J."/>
            <person name="Riley R."/>
            <person name="Labutti K."/>
            <person name="Andreopoulos B."/>
            <person name="Lipzen A."/>
            <person name="Chen C."/>
            <person name="Yanf M."/>
            <person name="Daum C."/>
            <person name="Ng V."/>
            <person name="Clum A."/>
            <person name="Steindorff A."/>
            <person name="Ohm R."/>
            <person name="Martin F."/>
            <person name="Silar P."/>
            <person name="Natvig D."/>
            <person name="Lalanne C."/>
            <person name="Gautier V."/>
            <person name="Ament-Velasquez S.L."/>
            <person name="Kruys A."/>
            <person name="Hutchinson M.I."/>
            <person name="Powell A.J."/>
            <person name="Barry K."/>
            <person name="Miller A.N."/>
            <person name="Grigoriev I.V."/>
            <person name="Debuchy R."/>
            <person name="Gladieux P."/>
            <person name="Thoren M.H."/>
            <person name="Johannesson H."/>
        </authorList>
    </citation>
    <scope>NUCLEOTIDE SEQUENCE</scope>
    <source>
        <strain evidence="4">PSN324</strain>
    </source>
</reference>
<feature type="active site" description="Proton acceptor" evidence="1">
    <location>
        <position position="257"/>
    </location>
</feature>
<dbReference type="SUPFAM" id="SSF49899">
    <property type="entry name" value="Concanavalin A-like lectins/glucanases"/>
    <property type="match status" value="1"/>
</dbReference>
<name>A0AAV9HDT8_9PEZI</name>
<evidence type="ECO:0000313" key="4">
    <source>
        <dbReference type="EMBL" id="KAK4458369.1"/>
    </source>
</evidence>
<dbReference type="InterPro" id="IPR038656">
    <property type="entry name" value="Peptidase_G1_sf"/>
</dbReference>
<feature type="compositionally biased region" description="Low complexity" evidence="2">
    <location>
        <begin position="83"/>
        <end position="94"/>
    </location>
</feature>
<dbReference type="CDD" id="cd13426">
    <property type="entry name" value="Peptidase_G1"/>
    <property type="match status" value="1"/>
</dbReference>
<dbReference type="PANTHER" id="PTHR37536:SF1">
    <property type="entry name" value="ASPERGILLOPEPSIN, PUTAITVE (AFU_ORTHOLOGUE AFUA_7G01200)"/>
    <property type="match status" value="1"/>
</dbReference>
<feature type="chain" id="PRO_5043541363" evidence="3">
    <location>
        <begin position="18"/>
        <end position="332"/>
    </location>
</feature>
<comment type="caution">
    <text evidence="4">The sequence shown here is derived from an EMBL/GenBank/DDBJ whole genome shotgun (WGS) entry which is preliminary data.</text>
</comment>
<keyword evidence="5" id="KW-1185">Reference proteome</keyword>
<accession>A0AAV9HDT8</accession>
<dbReference type="AlphaFoldDB" id="A0AAV9HDT8"/>
<dbReference type="Proteomes" id="UP001321749">
    <property type="component" value="Unassembled WGS sequence"/>
</dbReference>
<dbReference type="InterPro" id="IPR000250">
    <property type="entry name" value="Peptidase_G1"/>
</dbReference>
<dbReference type="Pfam" id="PF01828">
    <property type="entry name" value="Peptidase_A4"/>
    <property type="match status" value="2"/>
</dbReference>
<evidence type="ECO:0000313" key="5">
    <source>
        <dbReference type="Proteomes" id="UP001321749"/>
    </source>
</evidence>
<evidence type="ECO:0000256" key="1">
    <source>
        <dbReference type="PIRSR" id="PIRSR600250-50"/>
    </source>
</evidence>
<keyword evidence="3" id="KW-0732">Signal</keyword>
<dbReference type="GO" id="GO:0006508">
    <property type="term" value="P:proteolysis"/>
    <property type="evidence" value="ECO:0007669"/>
    <property type="project" value="InterPro"/>
</dbReference>
<sequence>MKLITTTFLLSAALGEAATLPPSRHPTPRAYQLTPQGLRLLHTPPTSRLAQSPAVSRIGSLNSSAASSEQAQQQESTKGGAVLSLPSSNSSSSSITSITATYQIPQAKVPTRGPTANNTFGIYAASFHVGIDSVGGPSPGCPTFLRAGVDIFYDGSLGDDDLQRPQAWWQLGPLSDPVGFANFSVREGDVVRVTAGVGEVKVENFGRPPPPASNGTAGVRAEGPGVPLQTSAVKLGGAGQAGNPPPLCGREAGWIVEDFPLAGLPGIPVALADFGTVRFADVRVQTSGGEEKNAEGAGLADVWLQAQGGRLTDCEVAEGGNEVKCDRVFSSN</sequence>
<dbReference type="EMBL" id="MU865072">
    <property type="protein sequence ID" value="KAK4458369.1"/>
    <property type="molecule type" value="Genomic_DNA"/>
</dbReference>
<dbReference type="PANTHER" id="PTHR37536">
    <property type="entry name" value="PUTATIVE (AFU_ORTHOLOGUE AFUA_3G02970)-RELATED"/>
    <property type="match status" value="1"/>
</dbReference>
<organism evidence="4 5">
    <name type="scientific">Cladorrhinum samala</name>
    <dbReference type="NCBI Taxonomy" id="585594"/>
    <lineage>
        <taxon>Eukaryota</taxon>
        <taxon>Fungi</taxon>
        <taxon>Dikarya</taxon>
        <taxon>Ascomycota</taxon>
        <taxon>Pezizomycotina</taxon>
        <taxon>Sordariomycetes</taxon>
        <taxon>Sordariomycetidae</taxon>
        <taxon>Sordariales</taxon>
        <taxon>Podosporaceae</taxon>
        <taxon>Cladorrhinum</taxon>
    </lineage>
</organism>
<dbReference type="InterPro" id="IPR013320">
    <property type="entry name" value="ConA-like_dom_sf"/>
</dbReference>
<feature type="region of interest" description="Disordered" evidence="2">
    <location>
        <begin position="202"/>
        <end position="229"/>
    </location>
</feature>
<protein>
    <submittedName>
        <fullName evidence="4">Acid proteinase</fullName>
    </submittedName>
</protein>
<dbReference type="GO" id="GO:0070007">
    <property type="term" value="F:glutamic-type endopeptidase activity"/>
    <property type="evidence" value="ECO:0007669"/>
    <property type="project" value="InterPro"/>
</dbReference>
<evidence type="ECO:0000256" key="2">
    <source>
        <dbReference type="SAM" id="MobiDB-lite"/>
    </source>
</evidence>